<evidence type="ECO:0000313" key="3">
    <source>
        <dbReference type="Proteomes" id="UP000235881"/>
    </source>
</evidence>
<gene>
    <name evidence="2" type="ORF">CXK95_14490</name>
</gene>
<dbReference type="Proteomes" id="UP000235881">
    <property type="component" value="Unassembled WGS sequence"/>
</dbReference>
<evidence type="ECO:0008006" key="4">
    <source>
        <dbReference type="Google" id="ProtNLM"/>
    </source>
</evidence>
<accession>A0A8E2QC48</accession>
<keyword evidence="1" id="KW-0732">Signal</keyword>
<dbReference type="EMBL" id="POUK01000005">
    <property type="protein sequence ID" value="PNF75802.1"/>
    <property type="molecule type" value="Genomic_DNA"/>
</dbReference>
<comment type="caution">
    <text evidence="2">The sequence shown here is derived from an EMBL/GenBank/DDBJ whole genome shotgun (WGS) entry which is preliminary data.</text>
</comment>
<dbReference type="AlphaFoldDB" id="A0A8E2QC48"/>
<name>A0A8E2QC48_9GAMM</name>
<evidence type="ECO:0000313" key="2">
    <source>
        <dbReference type="EMBL" id="PNF75802.1"/>
    </source>
</evidence>
<reference evidence="2 3" key="1">
    <citation type="submission" date="2018-01" db="EMBL/GenBank/DDBJ databases">
        <title>Denitrification phenotypes of diverse strains of Pseudomonas stutzeri.</title>
        <authorList>
            <person name="Milligan D.A."/>
            <person name="Bergaust L."/>
            <person name="Bakken L.R."/>
            <person name="Frostegard A."/>
        </authorList>
    </citation>
    <scope>NUCLEOTIDE SEQUENCE [LARGE SCALE GENOMIC DNA]</scope>
    <source>
        <strain evidence="2 3">DSM 50238</strain>
    </source>
</reference>
<proteinExistence type="predicted"/>
<dbReference type="PROSITE" id="PS51257">
    <property type="entry name" value="PROKAR_LIPOPROTEIN"/>
    <property type="match status" value="1"/>
</dbReference>
<protein>
    <recommendedName>
        <fullName evidence="4">Secreted protein</fullName>
    </recommendedName>
</protein>
<sequence>MNPTLRLTLALLAAVVSLPAAAQSCYVHSETSGAVPAPVVTEKCFELRGMQPEDDSMDWLCRNEEGVKSARREPRQSCPDGHFGVCVAAVTPETLANEQAGGSQATNGTLPTTVPEGAQIVTYHYHASDRAQAKVDCESAGGQWSR</sequence>
<organism evidence="2 3">
    <name type="scientific">Stutzerimonas degradans</name>
    <dbReference type="NCBI Taxonomy" id="2968968"/>
    <lineage>
        <taxon>Bacteria</taxon>
        <taxon>Pseudomonadati</taxon>
        <taxon>Pseudomonadota</taxon>
        <taxon>Gammaproteobacteria</taxon>
        <taxon>Pseudomonadales</taxon>
        <taxon>Pseudomonadaceae</taxon>
        <taxon>Stutzerimonas</taxon>
    </lineage>
</organism>
<keyword evidence="3" id="KW-1185">Reference proteome</keyword>
<feature type="signal peptide" evidence="1">
    <location>
        <begin position="1"/>
        <end position="22"/>
    </location>
</feature>
<dbReference type="RefSeq" id="WP_102829080.1">
    <property type="nucleotide sequence ID" value="NZ_CP065721.1"/>
</dbReference>
<feature type="chain" id="PRO_5034384786" description="Secreted protein" evidence="1">
    <location>
        <begin position="23"/>
        <end position="146"/>
    </location>
</feature>
<evidence type="ECO:0000256" key="1">
    <source>
        <dbReference type="SAM" id="SignalP"/>
    </source>
</evidence>